<evidence type="ECO:0000313" key="4">
    <source>
        <dbReference type="Ensembl" id="ENSCSRP00000021760.1"/>
    </source>
</evidence>
<protein>
    <recommendedName>
        <fullName evidence="3">STAT transcription factor protein interaction domain-containing protein</fullName>
    </recommendedName>
</protein>
<dbReference type="SUPFAM" id="SSF47655">
    <property type="entry name" value="STAT"/>
    <property type="match status" value="1"/>
</dbReference>
<proteinExistence type="predicted"/>
<dbReference type="InterPro" id="IPR036535">
    <property type="entry name" value="STAT_N_sf"/>
</dbReference>
<feature type="domain" description="STAT transcription factor protein interaction" evidence="3">
    <location>
        <begin position="2"/>
        <end position="188"/>
    </location>
</feature>
<evidence type="ECO:0000256" key="2">
    <source>
        <dbReference type="SAM" id="MobiDB-lite"/>
    </source>
</evidence>
<dbReference type="Proteomes" id="UP000694403">
    <property type="component" value="Unplaced"/>
</dbReference>
<dbReference type="InterPro" id="IPR001217">
    <property type="entry name" value="STAT"/>
</dbReference>
<dbReference type="PANTHER" id="PTHR11801">
    <property type="entry name" value="SIGNAL TRANSDUCER AND ACTIVATOR OF TRANSCRIPTION"/>
    <property type="match status" value="1"/>
</dbReference>
<dbReference type="Pfam" id="PF01017">
    <property type="entry name" value="STAT_alpha"/>
    <property type="match status" value="1"/>
</dbReference>
<dbReference type="InterPro" id="IPR015988">
    <property type="entry name" value="STAT_TF_CC"/>
</dbReference>
<organism evidence="4 5">
    <name type="scientific">Chelydra serpentina</name>
    <name type="common">Snapping turtle</name>
    <name type="synonym">Testudo serpentina</name>
    <dbReference type="NCBI Taxonomy" id="8475"/>
    <lineage>
        <taxon>Eukaryota</taxon>
        <taxon>Metazoa</taxon>
        <taxon>Chordata</taxon>
        <taxon>Craniata</taxon>
        <taxon>Vertebrata</taxon>
        <taxon>Euteleostomi</taxon>
        <taxon>Archelosauria</taxon>
        <taxon>Testudinata</taxon>
        <taxon>Testudines</taxon>
        <taxon>Cryptodira</taxon>
        <taxon>Durocryptodira</taxon>
        <taxon>Americhelydia</taxon>
        <taxon>Chelydroidea</taxon>
        <taxon>Chelydridae</taxon>
        <taxon>Chelydra</taxon>
    </lineage>
</organism>
<dbReference type="InterPro" id="IPR013799">
    <property type="entry name" value="STAT_TF_prot_interaction"/>
</dbReference>
<dbReference type="SMART" id="SM00964">
    <property type="entry name" value="STAT_int"/>
    <property type="match status" value="1"/>
</dbReference>
<keyword evidence="5" id="KW-1185">Reference proteome</keyword>
<reference evidence="4" key="1">
    <citation type="submission" date="2025-08" db="UniProtKB">
        <authorList>
            <consortium name="Ensembl"/>
        </authorList>
    </citation>
    <scope>IDENTIFICATION</scope>
</reference>
<dbReference type="SUPFAM" id="SSF48092">
    <property type="entry name" value="Transcription factor STAT-4 N-domain"/>
    <property type="match status" value="1"/>
</dbReference>
<evidence type="ECO:0000256" key="1">
    <source>
        <dbReference type="ARBA" id="ARBA00022999"/>
    </source>
</evidence>
<dbReference type="Pfam" id="PF02865">
    <property type="entry name" value="STAT_int"/>
    <property type="match status" value="1"/>
</dbReference>
<feature type="region of interest" description="Disordered" evidence="2">
    <location>
        <begin position="116"/>
        <end position="139"/>
    </location>
</feature>
<dbReference type="Gene3D" id="1.20.1050.20">
    <property type="entry name" value="STAT transcription factor, all-alpha domain"/>
    <property type="match status" value="1"/>
</dbReference>
<accession>A0A8C3T0U2</accession>
<keyword evidence="1" id="KW-0727">SH2 domain</keyword>
<sequence length="196" mass="22254">MAQWQEVQLLENAYLEQVHQLYSEDHLPMEVRQYLAHWLEDQNWYQECPEQLANVIANLLREEKAILSRGLMAQQASRGRGGSLGLVVFPTPGFPQHSFLLSVVLGAVHGQSPRGGWCLPRPPPAPGRAGRRRRGLGSQRTQSLWQDVLARAQELLGRCETLRDFLLEELAEWKERQRKACLGAACNTSLSCLETW</sequence>
<evidence type="ECO:0000313" key="5">
    <source>
        <dbReference type="Proteomes" id="UP000694403"/>
    </source>
</evidence>
<dbReference type="Gene3D" id="1.10.532.10">
    <property type="entry name" value="STAT transcription factor, N-terminal domain"/>
    <property type="match status" value="1"/>
</dbReference>
<evidence type="ECO:0000259" key="3">
    <source>
        <dbReference type="SMART" id="SM00964"/>
    </source>
</evidence>
<dbReference type="GO" id="GO:0007165">
    <property type="term" value="P:signal transduction"/>
    <property type="evidence" value="ECO:0007669"/>
    <property type="project" value="InterPro"/>
</dbReference>
<dbReference type="InterPro" id="IPR013800">
    <property type="entry name" value="STAT_TF_alpha"/>
</dbReference>
<dbReference type="AlphaFoldDB" id="A0A8C3T0U2"/>
<dbReference type="GO" id="GO:0003700">
    <property type="term" value="F:DNA-binding transcription factor activity"/>
    <property type="evidence" value="ECO:0007669"/>
    <property type="project" value="InterPro"/>
</dbReference>
<dbReference type="Ensembl" id="ENSCSRT00000022718.1">
    <property type="protein sequence ID" value="ENSCSRP00000021760.1"/>
    <property type="gene ID" value="ENSCSRG00000016451.1"/>
</dbReference>
<reference evidence="4" key="2">
    <citation type="submission" date="2025-09" db="UniProtKB">
        <authorList>
            <consortium name="Ensembl"/>
        </authorList>
    </citation>
    <scope>IDENTIFICATION</scope>
</reference>
<name>A0A8C3T0U2_CHESE</name>